<dbReference type="GO" id="GO:0005524">
    <property type="term" value="F:ATP binding"/>
    <property type="evidence" value="ECO:0007669"/>
    <property type="project" value="InterPro"/>
</dbReference>
<reference evidence="6" key="1">
    <citation type="submission" date="2017-11" db="EMBL/GenBank/DDBJ databases">
        <authorList>
            <person name="Watanabe M."/>
            <person name="Kojima H."/>
        </authorList>
    </citation>
    <scope>NUCLEOTIDE SEQUENCE [LARGE SCALE GENOMIC DNA]</scope>
    <source>
        <strain evidence="6">Tokyo 01</strain>
    </source>
</reference>
<organism evidence="5 6">
    <name type="scientific">Desulfonema ishimotonii</name>
    <dbReference type="NCBI Taxonomy" id="45657"/>
    <lineage>
        <taxon>Bacteria</taxon>
        <taxon>Pseudomonadati</taxon>
        <taxon>Thermodesulfobacteriota</taxon>
        <taxon>Desulfobacteria</taxon>
        <taxon>Desulfobacterales</taxon>
        <taxon>Desulfococcaceae</taxon>
        <taxon>Desulfonema</taxon>
    </lineage>
</organism>
<feature type="domain" description="ArsA/GET3 Anion-transporting ATPase-like" evidence="4">
    <location>
        <begin position="37"/>
        <end position="288"/>
    </location>
</feature>
<protein>
    <recommendedName>
        <fullName evidence="3">arsenite-transporting ATPase</fullName>
        <ecNumber evidence="3">7.3.2.7</ecNumber>
    </recommendedName>
</protein>
<reference evidence="6" key="2">
    <citation type="submission" date="2019-01" db="EMBL/GenBank/DDBJ databases">
        <title>Genome sequence of Desulfonema ishimotonii strain Tokyo 01.</title>
        <authorList>
            <person name="Fukui M."/>
        </authorList>
    </citation>
    <scope>NUCLEOTIDE SEQUENCE [LARGE SCALE GENOMIC DNA]</scope>
    <source>
        <strain evidence="6">Tokyo 01</strain>
    </source>
</reference>
<name>A0A401G298_9BACT</name>
<evidence type="ECO:0000256" key="1">
    <source>
        <dbReference type="ARBA" id="ARBA00011040"/>
    </source>
</evidence>
<gene>
    <name evidence="5" type="ORF">DENIS_4353</name>
</gene>
<evidence type="ECO:0000256" key="2">
    <source>
        <dbReference type="ARBA" id="ARBA00052296"/>
    </source>
</evidence>
<comment type="catalytic activity">
    <reaction evidence="2">
        <text>arsenite(in) + ATP + H2O = arsenite(out) + ADP + phosphate + H(+)</text>
        <dbReference type="Rhea" id="RHEA:11348"/>
        <dbReference type="ChEBI" id="CHEBI:15377"/>
        <dbReference type="ChEBI" id="CHEBI:15378"/>
        <dbReference type="ChEBI" id="CHEBI:29242"/>
        <dbReference type="ChEBI" id="CHEBI:30616"/>
        <dbReference type="ChEBI" id="CHEBI:43474"/>
        <dbReference type="ChEBI" id="CHEBI:456216"/>
        <dbReference type="EC" id="7.3.2.7"/>
    </reaction>
</comment>
<keyword evidence="6" id="KW-1185">Reference proteome</keyword>
<dbReference type="SUPFAM" id="SSF52540">
    <property type="entry name" value="P-loop containing nucleoside triphosphate hydrolases"/>
    <property type="match status" value="1"/>
</dbReference>
<evidence type="ECO:0000256" key="3">
    <source>
        <dbReference type="ARBA" id="ARBA00066752"/>
    </source>
</evidence>
<evidence type="ECO:0000259" key="4">
    <source>
        <dbReference type="Pfam" id="PF02374"/>
    </source>
</evidence>
<evidence type="ECO:0000313" key="5">
    <source>
        <dbReference type="EMBL" id="GBC63359.1"/>
    </source>
</evidence>
<dbReference type="GO" id="GO:0016887">
    <property type="term" value="F:ATP hydrolysis activity"/>
    <property type="evidence" value="ECO:0007669"/>
    <property type="project" value="InterPro"/>
</dbReference>
<comment type="caution">
    <text evidence="5">The sequence shown here is derived from an EMBL/GenBank/DDBJ whole genome shotgun (WGS) entry which is preliminary data.</text>
</comment>
<dbReference type="EC" id="7.3.2.7" evidence="3"/>
<proteinExistence type="inferred from homology"/>
<sequence>MQRQKFGGDVTPPYRSTWVILFYETIIFNRIVSMTQQLLFFVGKGGVGKSTTSAVTAVHLANTGHDTLLVSMDPAHNQGDIFQTGFSEKARSVSDKLAVREVDTDYWIGKYLKDTETRIRKNYAYHSAFNLQGCFDVLKYSPGLEEYALLLAFRDVLSTSQEKEVILFDMAPTALTLRFFSLPFTTLMWTEELMKLRNRINEKKEIISKIRLGHKTLERDRVKSSLGGLISDYQALRDLFLSGRVRVNLVINTDRLSFSEAVRIQQKLDDLKIGLDRIVVNKVTDGSLPDGVRQTFAAHRKRLFPLWDASILGLDAINQYIRAHAEIFEER</sequence>
<dbReference type="GO" id="GO:0015446">
    <property type="term" value="F:ATPase-coupled arsenite transmembrane transporter activity"/>
    <property type="evidence" value="ECO:0007669"/>
    <property type="project" value="UniProtKB-EC"/>
</dbReference>
<dbReference type="NCBIfam" id="TIGR00345">
    <property type="entry name" value="GET3_arsA_TRC40"/>
    <property type="match status" value="1"/>
</dbReference>
<dbReference type="EMBL" id="BEXT01000001">
    <property type="protein sequence ID" value="GBC63359.1"/>
    <property type="molecule type" value="Genomic_DNA"/>
</dbReference>
<dbReference type="Pfam" id="PF02374">
    <property type="entry name" value="ArsA_ATPase"/>
    <property type="match status" value="1"/>
</dbReference>
<accession>A0A401G298</accession>
<dbReference type="CDD" id="cd02035">
    <property type="entry name" value="ArsA"/>
    <property type="match status" value="1"/>
</dbReference>
<dbReference type="PANTHER" id="PTHR10803">
    <property type="entry name" value="ARSENICAL PUMP-DRIVING ATPASE ARSENITE-TRANSLOCATING ATPASE"/>
    <property type="match status" value="1"/>
</dbReference>
<dbReference type="AlphaFoldDB" id="A0A401G298"/>
<dbReference type="Proteomes" id="UP000288096">
    <property type="component" value="Unassembled WGS sequence"/>
</dbReference>
<dbReference type="InterPro" id="IPR027417">
    <property type="entry name" value="P-loop_NTPase"/>
</dbReference>
<evidence type="ECO:0000313" key="6">
    <source>
        <dbReference type="Proteomes" id="UP000288096"/>
    </source>
</evidence>
<dbReference type="Gene3D" id="3.40.50.300">
    <property type="entry name" value="P-loop containing nucleotide triphosphate hydrolases"/>
    <property type="match status" value="1"/>
</dbReference>
<dbReference type="InterPro" id="IPR016300">
    <property type="entry name" value="ATPase_ArsA/GET3"/>
</dbReference>
<comment type="similarity">
    <text evidence="1">Belongs to the arsA ATPase family.</text>
</comment>
<dbReference type="PANTHER" id="PTHR10803:SF3">
    <property type="entry name" value="ATPASE GET3"/>
    <property type="match status" value="1"/>
</dbReference>
<dbReference type="InterPro" id="IPR025723">
    <property type="entry name" value="ArsA/GET3_ATPase-like"/>
</dbReference>